<name>A0ABX2FT18_9BACT</name>
<evidence type="ECO:0000313" key="1">
    <source>
        <dbReference type="EMBL" id="NRT19626.1"/>
    </source>
</evidence>
<evidence type="ECO:0000313" key="2">
    <source>
        <dbReference type="Proteomes" id="UP000779507"/>
    </source>
</evidence>
<dbReference type="EMBL" id="JABSNP010000010">
    <property type="protein sequence ID" value="NRT19626.1"/>
    <property type="molecule type" value="Genomic_DNA"/>
</dbReference>
<accession>A0ABX2FT18</accession>
<organism evidence="1 2">
    <name type="scientific">Hymenobacter caeli</name>
    <dbReference type="NCBI Taxonomy" id="2735894"/>
    <lineage>
        <taxon>Bacteria</taxon>
        <taxon>Pseudomonadati</taxon>
        <taxon>Bacteroidota</taxon>
        <taxon>Cytophagia</taxon>
        <taxon>Cytophagales</taxon>
        <taxon>Hymenobacteraceae</taxon>
        <taxon>Hymenobacter</taxon>
    </lineage>
</organism>
<reference evidence="1 2" key="1">
    <citation type="submission" date="2020-05" db="EMBL/GenBank/DDBJ databases">
        <title>Genomic Encyclopedia of Type Strains, Phase IV (KMG-V): Genome sequencing to study the core and pangenomes of soil and plant-associated prokaryotes.</title>
        <authorList>
            <person name="Whitman W."/>
        </authorList>
    </citation>
    <scope>NUCLEOTIDE SEQUENCE [LARGE SCALE GENOMIC DNA]</scope>
    <source>
        <strain evidence="1 2">9A</strain>
    </source>
</reference>
<protein>
    <submittedName>
        <fullName evidence="1">Uncharacterized protein</fullName>
    </submittedName>
</protein>
<gene>
    <name evidence="1" type="ORF">HNP98_002458</name>
</gene>
<dbReference type="Proteomes" id="UP000779507">
    <property type="component" value="Unassembled WGS sequence"/>
</dbReference>
<sequence>MRKCTLLVALGAALIAVFSFLFGRSKQNKVEAALAYGRLAQLPAGAQNIHINTAGSLFSRTFWLTFTASDTAIYAWVRRSPSLAKKQTAHVSPAAPAADAPAWFATVTAGKEDVFLIAPDAAQLYGTVWIDWARGTVYIQTSHS</sequence>
<dbReference type="RefSeq" id="WP_173810341.1">
    <property type="nucleotide sequence ID" value="NZ_JABSNP010000010.1"/>
</dbReference>
<keyword evidence="2" id="KW-1185">Reference proteome</keyword>
<proteinExistence type="predicted"/>
<comment type="caution">
    <text evidence="1">The sequence shown here is derived from an EMBL/GenBank/DDBJ whole genome shotgun (WGS) entry which is preliminary data.</text>
</comment>